<evidence type="ECO:0000313" key="1">
    <source>
        <dbReference type="EnsemblMetazoa" id="GPPI037012-PA"/>
    </source>
</evidence>
<sequence>MSSRNLDHEVFISDSEDDAYLKAIDIRKYDDLNIIRSAFLSGLLFNNKDVIGLACFTARDCVKLSSLWHFTLVSPYAARMIKCCLYTRPTEWLMCFKDNI</sequence>
<dbReference type="EMBL" id="JXJN01018352">
    <property type="status" value="NOT_ANNOTATED_CDS"/>
    <property type="molecule type" value="Genomic_DNA"/>
</dbReference>
<dbReference type="Proteomes" id="UP000092460">
    <property type="component" value="Unassembled WGS sequence"/>
</dbReference>
<dbReference type="VEuPathDB" id="VectorBase:GPPI037012"/>
<accession>A0A1B0BQ18</accession>
<evidence type="ECO:0000313" key="2">
    <source>
        <dbReference type="Proteomes" id="UP000092460"/>
    </source>
</evidence>
<dbReference type="EnsemblMetazoa" id="GPPI037012-RA">
    <property type="protein sequence ID" value="GPPI037012-PA"/>
    <property type="gene ID" value="GPPI037012"/>
</dbReference>
<reference evidence="1" key="2">
    <citation type="submission" date="2020-05" db="UniProtKB">
        <authorList>
            <consortium name="EnsemblMetazoa"/>
        </authorList>
    </citation>
    <scope>IDENTIFICATION</scope>
    <source>
        <strain evidence="1">IAEA</strain>
    </source>
</reference>
<name>A0A1B0BQ18_9MUSC</name>
<reference evidence="2" key="1">
    <citation type="submission" date="2015-01" db="EMBL/GenBank/DDBJ databases">
        <authorList>
            <person name="Aksoy S."/>
            <person name="Warren W."/>
            <person name="Wilson R.K."/>
        </authorList>
    </citation>
    <scope>NUCLEOTIDE SEQUENCE [LARGE SCALE GENOMIC DNA]</scope>
    <source>
        <strain evidence="2">IAEA</strain>
    </source>
</reference>
<keyword evidence="2" id="KW-1185">Reference proteome</keyword>
<protein>
    <submittedName>
        <fullName evidence="1">Uncharacterized protein</fullName>
    </submittedName>
</protein>
<proteinExistence type="predicted"/>
<dbReference type="AlphaFoldDB" id="A0A1B0BQ18"/>
<organism evidence="1 2">
    <name type="scientific">Glossina palpalis gambiensis</name>
    <dbReference type="NCBI Taxonomy" id="67801"/>
    <lineage>
        <taxon>Eukaryota</taxon>
        <taxon>Metazoa</taxon>
        <taxon>Ecdysozoa</taxon>
        <taxon>Arthropoda</taxon>
        <taxon>Hexapoda</taxon>
        <taxon>Insecta</taxon>
        <taxon>Pterygota</taxon>
        <taxon>Neoptera</taxon>
        <taxon>Endopterygota</taxon>
        <taxon>Diptera</taxon>
        <taxon>Brachycera</taxon>
        <taxon>Muscomorpha</taxon>
        <taxon>Hippoboscoidea</taxon>
        <taxon>Glossinidae</taxon>
        <taxon>Glossina</taxon>
    </lineage>
</organism>